<protein>
    <submittedName>
        <fullName evidence="3">Alpha/beta hydrolase fold</fullName>
    </submittedName>
</protein>
<dbReference type="OrthoDB" id="9780932at2"/>
<keyword evidence="4" id="KW-1185">Reference proteome</keyword>
<dbReference type="InterPro" id="IPR000073">
    <property type="entry name" value="AB_hydrolase_1"/>
</dbReference>
<keyword evidence="3" id="KW-0378">Hydrolase</keyword>
<dbReference type="GO" id="GO:0047372">
    <property type="term" value="F:monoacylglycerol lipase activity"/>
    <property type="evidence" value="ECO:0007669"/>
    <property type="project" value="TreeGrafter"/>
</dbReference>
<accession>A0A060R8W4</accession>
<dbReference type="PANTHER" id="PTHR43798:SF5">
    <property type="entry name" value="MONOACYLGLYCEROL LIPASE ABHD6"/>
    <property type="match status" value="1"/>
</dbReference>
<dbReference type="eggNOG" id="COG2267">
    <property type="taxonomic scope" value="Bacteria"/>
</dbReference>
<dbReference type="PRINTS" id="PR00412">
    <property type="entry name" value="EPOXHYDRLASE"/>
</dbReference>
<dbReference type="Proteomes" id="UP000027616">
    <property type="component" value="Chromosome I"/>
</dbReference>
<evidence type="ECO:0000313" key="4">
    <source>
        <dbReference type="Proteomes" id="UP000027616"/>
    </source>
</evidence>
<dbReference type="Gene3D" id="3.40.50.1820">
    <property type="entry name" value="alpha/beta hydrolase"/>
    <property type="match status" value="1"/>
</dbReference>
<dbReference type="EMBL" id="HG934468">
    <property type="protein sequence ID" value="CDN32006.1"/>
    <property type="molecule type" value="Genomic_DNA"/>
</dbReference>
<dbReference type="STRING" id="1433126.BN938_1928"/>
<feature type="domain" description="Peptidase S33 tripeptidyl aminopeptidase-like C-terminal" evidence="2">
    <location>
        <begin position="204"/>
        <end position="262"/>
    </location>
</feature>
<organism evidence="3 4">
    <name type="scientific">Mucinivorans hirudinis</name>
    <dbReference type="NCBI Taxonomy" id="1433126"/>
    <lineage>
        <taxon>Bacteria</taxon>
        <taxon>Pseudomonadati</taxon>
        <taxon>Bacteroidota</taxon>
        <taxon>Bacteroidia</taxon>
        <taxon>Bacteroidales</taxon>
        <taxon>Rikenellaceae</taxon>
        <taxon>Mucinivorans</taxon>
    </lineage>
</organism>
<dbReference type="PANTHER" id="PTHR43798">
    <property type="entry name" value="MONOACYLGLYCEROL LIPASE"/>
    <property type="match status" value="1"/>
</dbReference>
<feature type="domain" description="AB hydrolase-1" evidence="1">
    <location>
        <begin position="23"/>
        <end position="131"/>
    </location>
</feature>
<evidence type="ECO:0000259" key="1">
    <source>
        <dbReference type="Pfam" id="PF00561"/>
    </source>
</evidence>
<name>A0A060R8W4_9BACT</name>
<dbReference type="KEGG" id="rbc:BN938_1928"/>
<dbReference type="PRINTS" id="PR00111">
    <property type="entry name" value="ABHYDROLASE"/>
</dbReference>
<evidence type="ECO:0000259" key="2">
    <source>
        <dbReference type="Pfam" id="PF08386"/>
    </source>
</evidence>
<sequence>MEKFVMSAGSAVRYSDFGKGKKVICLLHGYLEAMEVWDSFAGGLGKEYRVIALDLPGHGFSEYGKRESVTIDFMAEVVAGVLEKAGVERCCVVGHSMGGYVAAAVAELFPDKVEKLIFFHSTPAADSDQKKEYRKREIELIRAGKKELLATLNPEKGFAPQNVKRCAEAIDELAEQVMMTQDEAIVAVLNGMMQRRDRTEFVSKLEIPVLFIFGRFDNHIPLAAAEKVIESVPNAQIAWLENSGHTGFTEEPEAAMDIVRAFV</sequence>
<dbReference type="InterPro" id="IPR050266">
    <property type="entry name" value="AB_hydrolase_sf"/>
</dbReference>
<dbReference type="AlphaFoldDB" id="A0A060R8W4"/>
<dbReference type="InterPro" id="IPR000639">
    <property type="entry name" value="Epox_hydrolase-like"/>
</dbReference>
<dbReference type="InterPro" id="IPR029058">
    <property type="entry name" value="AB_hydrolase_fold"/>
</dbReference>
<dbReference type="GO" id="GO:0016020">
    <property type="term" value="C:membrane"/>
    <property type="evidence" value="ECO:0007669"/>
    <property type="project" value="TreeGrafter"/>
</dbReference>
<gene>
    <name evidence="3" type="ORF">BN938_1928</name>
</gene>
<dbReference type="Pfam" id="PF00561">
    <property type="entry name" value="Abhydrolase_1"/>
    <property type="match status" value="1"/>
</dbReference>
<evidence type="ECO:0000313" key="3">
    <source>
        <dbReference type="EMBL" id="CDN32006.1"/>
    </source>
</evidence>
<dbReference type="GO" id="GO:0046464">
    <property type="term" value="P:acylglycerol catabolic process"/>
    <property type="evidence" value="ECO:0007669"/>
    <property type="project" value="TreeGrafter"/>
</dbReference>
<reference evidence="3 4" key="1">
    <citation type="journal article" date="2015" name="Genome Announc.">
        <title>Complete Genome Sequence of the Novel Leech Symbiont Mucinivorans hirudinis M3T.</title>
        <authorList>
            <person name="Nelson M.C."/>
            <person name="Bomar L."/>
            <person name="Graf J."/>
        </authorList>
    </citation>
    <scope>NUCLEOTIDE SEQUENCE [LARGE SCALE GENOMIC DNA]</scope>
    <source>
        <strain evidence="4">M3</strain>
    </source>
</reference>
<dbReference type="HOGENOM" id="CLU_020336_50_4_10"/>
<dbReference type="InterPro" id="IPR013595">
    <property type="entry name" value="Pept_S33_TAP-like_C"/>
</dbReference>
<dbReference type="Pfam" id="PF08386">
    <property type="entry name" value="Abhydrolase_4"/>
    <property type="match status" value="1"/>
</dbReference>
<dbReference type="SUPFAM" id="SSF53474">
    <property type="entry name" value="alpha/beta-Hydrolases"/>
    <property type="match status" value="1"/>
</dbReference>
<proteinExistence type="predicted"/>